<gene>
    <name evidence="1" type="ORF">BP5553_05399</name>
</gene>
<accession>A0A370TR09</accession>
<organism evidence="1 2">
    <name type="scientific">Venustampulla echinocandica</name>
    <dbReference type="NCBI Taxonomy" id="2656787"/>
    <lineage>
        <taxon>Eukaryota</taxon>
        <taxon>Fungi</taxon>
        <taxon>Dikarya</taxon>
        <taxon>Ascomycota</taxon>
        <taxon>Pezizomycotina</taxon>
        <taxon>Leotiomycetes</taxon>
        <taxon>Helotiales</taxon>
        <taxon>Pleuroascaceae</taxon>
        <taxon>Venustampulla</taxon>
    </lineage>
</organism>
<dbReference type="OrthoDB" id="2823490at2759"/>
<reference evidence="1 2" key="1">
    <citation type="journal article" date="2018" name="IMA Fungus">
        <title>IMA Genome-F 9: Draft genome sequence of Annulohypoxylon stygium, Aspergillus mulundensis, Berkeleyomyces basicola (syn. Thielaviopsis basicola), Ceratocystis smalleyi, two Cercospora beticola strains, Coleophoma cylindrospora, Fusarium fracticaudum, Phialophora cf. hyalina, and Morchella septimelata.</title>
        <authorList>
            <person name="Wingfield B.D."/>
            <person name="Bills G.F."/>
            <person name="Dong Y."/>
            <person name="Huang W."/>
            <person name="Nel W.J."/>
            <person name="Swalarsk-Parry B.S."/>
            <person name="Vaghefi N."/>
            <person name="Wilken P.M."/>
            <person name="An Z."/>
            <person name="de Beer Z.W."/>
            <person name="De Vos L."/>
            <person name="Chen L."/>
            <person name="Duong T.A."/>
            <person name="Gao Y."/>
            <person name="Hammerbacher A."/>
            <person name="Kikkert J.R."/>
            <person name="Li Y."/>
            <person name="Li H."/>
            <person name="Li K."/>
            <person name="Li Q."/>
            <person name="Liu X."/>
            <person name="Ma X."/>
            <person name="Naidoo K."/>
            <person name="Pethybridge S.J."/>
            <person name="Sun J."/>
            <person name="Steenkamp E.T."/>
            <person name="van der Nest M.A."/>
            <person name="van Wyk S."/>
            <person name="Wingfield M.J."/>
            <person name="Xiong C."/>
            <person name="Yue Q."/>
            <person name="Zhang X."/>
        </authorList>
    </citation>
    <scope>NUCLEOTIDE SEQUENCE [LARGE SCALE GENOMIC DNA]</scope>
    <source>
        <strain evidence="1 2">BP 5553</strain>
    </source>
</reference>
<evidence type="ECO:0000313" key="2">
    <source>
        <dbReference type="Proteomes" id="UP000254866"/>
    </source>
</evidence>
<comment type="caution">
    <text evidence="1">The sequence shown here is derived from an EMBL/GenBank/DDBJ whole genome shotgun (WGS) entry which is preliminary data.</text>
</comment>
<dbReference type="STRING" id="2656787.A0A370TR09"/>
<sequence>MVSLLDIPREVRHKILTFVVSTPKPPPSGHSDAGPRIRLPYSPCKGWHRNVQYCPHMNRTKEFSTLLVNRQLHDETLAAIDLLSRKPTYILDIMVVDGRSLWPTWLSVPALSKSVDIVYSTLRIDTTSSDMTMSGFQRGSGGFPLITLSFYGVLERFLRVGPAVNPALQEEELISINILEIDVETPEERRGIQPSPESLKEFRCGWDTQPLRSELLVGFITTYISILLYMGYHTAEYGSILYERIGTIRVLRDGKLEREWDMAKGLRDIKFDESIGNVTREERSEYFKKWKLQAYETRAQLGLPVLPLDEDSTTST</sequence>
<dbReference type="EMBL" id="NPIC01000003">
    <property type="protein sequence ID" value="RDL37966.1"/>
    <property type="molecule type" value="Genomic_DNA"/>
</dbReference>
<proteinExistence type="predicted"/>
<evidence type="ECO:0000313" key="1">
    <source>
        <dbReference type="EMBL" id="RDL37966.1"/>
    </source>
</evidence>
<dbReference type="AlphaFoldDB" id="A0A370TR09"/>
<dbReference type="Proteomes" id="UP000254866">
    <property type="component" value="Unassembled WGS sequence"/>
</dbReference>
<keyword evidence="2" id="KW-1185">Reference proteome</keyword>
<protein>
    <recommendedName>
        <fullName evidence="3">F-box domain-containing protein</fullName>
    </recommendedName>
</protein>
<name>A0A370TR09_9HELO</name>
<dbReference type="RefSeq" id="XP_031870622.1">
    <property type="nucleotide sequence ID" value="XM_032014022.1"/>
</dbReference>
<dbReference type="GeneID" id="43598248"/>
<evidence type="ECO:0008006" key="3">
    <source>
        <dbReference type="Google" id="ProtNLM"/>
    </source>
</evidence>